<dbReference type="OrthoDB" id="9771302at2"/>
<dbReference type="Proteomes" id="UP000249915">
    <property type="component" value="Unassembled WGS sequence"/>
</dbReference>
<proteinExistence type="predicted"/>
<dbReference type="InterPro" id="IPR016040">
    <property type="entry name" value="NAD(P)-bd_dom"/>
</dbReference>
<sequence length="251" mass="26763">MSTVLVTGGTGTLGGHVVRELLDAGHRVRVASRRQAPDGSLPYTWATVDYREGTGLEAALDGADAVVHCATSFAGKETHVASTVLDAARRIECPHLVYVSIVGVDRHPLGYYRAKHAAERLVTESGVPWTIQRATQFHDLVARLLGTLARSPVLPVPAGVSVQPVHSGEVGARLAALAAGAPAGRVPDLGGPEVRSLRDLAGSYLRATRRRRAVLPVRLAGAAYRGYRDGLHLAPAHRDGRLTFEQFLAQR</sequence>
<dbReference type="RefSeq" id="WP_112285491.1">
    <property type="nucleotide sequence ID" value="NZ_MASW01000007.1"/>
</dbReference>
<dbReference type="InterPro" id="IPR051207">
    <property type="entry name" value="ComplexI_NDUFA9_subunit"/>
</dbReference>
<evidence type="ECO:0000313" key="2">
    <source>
        <dbReference type="Proteomes" id="UP000249915"/>
    </source>
</evidence>
<dbReference type="GO" id="GO:0044877">
    <property type="term" value="F:protein-containing complex binding"/>
    <property type="evidence" value="ECO:0007669"/>
    <property type="project" value="TreeGrafter"/>
</dbReference>
<evidence type="ECO:0000313" key="1">
    <source>
        <dbReference type="EMBL" id="PXY19565.1"/>
    </source>
</evidence>
<gene>
    <name evidence="1" type="ORF">BAY60_33085</name>
</gene>
<dbReference type="EMBL" id="MASW01000007">
    <property type="protein sequence ID" value="PXY19565.1"/>
    <property type="molecule type" value="Genomic_DNA"/>
</dbReference>
<accession>A0A2V4AI20</accession>
<keyword evidence="2" id="KW-1185">Reference proteome</keyword>
<protein>
    <submittedName>
        <fullName evidence="1">Nucleoside-diphosphate sugar epimerase</fullName>
    </submittedName>
</protein>
<dbReference type="InterPro" id="IPR036291">
    <property type="entry name" value="NAD(P)-bd_dom_sf"/>
</dbReference>
<reference evidence="1 2" key="1">
    <citation type="submission" date="2016-07" db="EMBL/GenBank/DDBJ databases">
        <title>Draft genome sequence of Prauserella muralis DSM 45305, isolated from a mould-covered wall in an indoor environment.</title>
        <authorList>
            <person name="Ruckert C."/>
            <person name="Albersmeier A."/>
            <person name="Jiang C.-L."/>
            <person name="Jiang Y."/>
            <person name="Kalinowski J."/>
            <person name="Schneider O."/>
            <person name="Winkler A."/>
            <person name="Zotchev S.B."/>
        </authorList>
    </citation>
    <scope>NUCLEOTIDE SEQUENCE [LARGE SCALE GENOMIC DNA]</scope>
    <source>
        <strain evidence="1 2">DSM 45305</strain>
    </source>
</reference>
<dbReference type="Pfam" id="PF13460">
    <property type="entry name" value="NAD_binding_10"/>
    <property type="match status" value="1"/>
</dbReference>
<name>A0A2V4AI20_9PSEU</name>
<comment type="caution">
    <text evidence="1">The sequence shown here is derived from an EMBL/GenBank/DDBJ whole genome shotgun (WGS) entry which is preliminary data.</text>
</comment>
<dbReference type="SUPFAM" id="SSF51735">
    <property type="entry name" value="NAD(P)-binding Rossmann-fold domains"/>
    <property type="match status" value="1"/>
</dbReference>
<dbReference type="AlphaFoldDB" id="A0A2V4AI20"/>
<organism evidence="1 2">
    <name type="scientific">Prauserella muralis</name>
    <dbReference type="NCBI Taxonomy" id="588067"/>
    <lineage>
        <taxon>Bacteria</taxon>
        <taxon>Bacillati</taxon>
        <taxon>Actinomycetota</taxon>
        <taxon>Actinomycetes</taxon>
        <taxon>Pseudonocardiales</taxon>
        <taxon>Pseudonocardiaceae</taxon>
        <taxon>Prauserella</taxon>
    </lineage>
</organism>
<dbReference type="PANTHER" id="PTHR12126">
    <property type="entry name" value="NADH-UBIQUINONE OXIDOREDUCTASE 39 KDA SUBUNIT-RELATED"/>
    <property type="match status" value="1"/>
</dbReference>
<dbReference type="PANTHER" id="PTHR12126:SF11">
    <property type="entry name" value="NADH DEHYDROGENASE [UBIQUINONE] 1 ALPHA SUBCOMPLEX SUBUNIT 9, MITOCHONDRIAL"/>
    <property type="match status" value="1"/>
</dbReference>
<dbReference type="Gene3D" id="3.40.50.720">
    <property type="entry name" value="NAD(P)-binding Rossmann-like Domain"/>
    <property type="match status" value="1"/>
</dbReference>